<comment type="caution">
    <text evidence="2">The sequence shown here is derived from an EMBL/GenBank/DDBJ whole genome shotgun (WGS) entry which is preliminary data.</text>
</comment>
<name>A0AA39YH67_9PEZI</name>
<evidence type="ECO:0000313" key="2">
    <source>
        <dbReference type="EMBL" id="KAK0652473.1"/>
    </source>
</evidence>
<sequence length="157" mass="18184">MDGSIMSITHQRQPTQNNNHHEAPHPHPPPPHNLSPHPHHNHLSYPPHHPPHLRPLPHPHPHLKIHQPLHPPLLPRRNHQQSQENQHPLRNLPLRRRLLPLLRLRPNLGHHLPPLRRLLRRRRPLRERVHLLRPSQRVSAPGLRVGPGYFGAGGAGV</sequence>
<organism evidence="2 3">
    <name type="scientific">Cercophora newfieldiana</name>
    <dbReference type="NCBI Taxonomy" id="92897"/>
    <lineage>
        <taxon>Eukaryota</taxon>
        <taxon>Fungi</taxon>
        <taxon>Dikarya</taxon>
        <taxon>Ascomycota</taxon>
        <taxon>Pezizomycotina</taxon>
        <taxon>Sordariomycetes</taxon>
        <taxon>Sordariomycetidae</taxon>
        <taxon>Sordariales</taxon>
        <taxon>Lasiosphaeriaceae</taxon>
        <taxon>Cercophora</taxon>
    </lineage>
</organism>
<dbReference type="Proteomes" id="UP001174936">
    <property type="component" value="Unassembled WGS sequence"/>
</dbReference>
<gene>
    <name evidence="2" type="ORF">B0T16DRAFT_443698</name>
</gene>
<proteinExistence type="predicted"/>
<accession>A0AA39YH67</accession>
<reference evidence="2" key="1">
    <citation type="submission" date="2023-06" db="EMBL/GenBank/DDBJ databases">
        <title>Genome-scale phylogeny and comparative genomics of the fungal order Sordariales.</title>
        <authorList>
            <consortium name="Lawrence Berkeley National Laboratory"/>
            <person name="Hensen N."/>
            <person name="Bonometti L."/>
            <person name="Westerberg I."/>
            <person name="Brannstrom I.O."/>
            <person name="Guillou S."/>
            <person name="Cros-Aarteil S."/>
            <person name="Calhoun S."/>
            <person name="Haridas S."/>
            <person name="Kuo A."/>
            <person name="Mondo S."/>
            <person name="Pangilinan J."/>
            <person name="Riley R."/>
            <person name="Labutti K."/>
            <person name="Andreopoulos B."/>
            <person name="Lipzen A."/>
            <person name="Chen C."/>
            <person name="Yanf M."/>
            <person name="Daum C."/>
            <person name="Ng V."/>
            <person name="Clum A."/>
            <person name="Steindorff A."/>
            <person name="Ohm R."/>
            <person name="Martin F."/>
            <person name="Silar P."/>
            <person name="Natvig D."/>
            <person name="Lalanne C."/>
            <person name="Gautier V."/>
            <person name="Ament-Velasquez S.L."/>
            <person name="Kruys A."/>
            <person name="Hutchinson M.I."/>
            <person name="Powell A.J."/>
            <person name="Barry K."/>
            <person name="Miller A.N."/>
            <person name="Grigoriev I.V."/>
            <person name="Debuchy R."/>
            <person name="Gladieux P."/>
            <person name="Thoren M.H."/>
            <person name="Johannesson H."/>
        </authorList>
    </citation>
    <scope>NUCLEOTIDE SEQUENCE</scope>
    <source>
        <strain evidence="2">SMH2532-1</strain>
    </source>
</reference>
<evidence type="ECO:0000256" key="1">
    <source>
        <dbReference type="SAM" id="MobiDB-lite"/>
    </source>
</evidence>
<feature type="region of interest" description="Disordered" evidence="1">
    <location>
        <begin position="1"/>
        <end position="92"/>
    </location>
</feature>
<dbReference type="AlphaFoldDB" id="A0AA39YH67"/>
<dbReference type="EMBL" id="JAULSV010000002">
    <property type="protein sequence ID" value="KAK0652473.1"/>
    <property type="molecule type" value="Genomic_DNA"/>
</dbReference>
<feature type="compositionally biased region" description="Basic residues" evidence="1">
    <location>
        <begin position="49"/>
        <end position="67"/>
    </location>
</feature>
<evidence type="ECO:0000313" key="3">
    <source>
        <dbReference type="Proteomes" id="UP001174936"/>
    </source>
</evidence>
<keyword evidence="3" id="KW-1185">Reference proteome</keyword>
<feature type="compositionally biased region" description="Polar residues" evidence="1">
    <location>
        <begin position="1"/>
        <end position="16"/>
    </location>
</feature>
<protein>
    <submittedName>
        <fullName evidence="2">Uncharacterized protein</fullName>
    </submittedName>
</protein>